<dbReference type="HAMAP" id="MF_00108">
    <property type="entry name" value="IspD"/>
    <property type="match status" value="1"/>
</dbReference>
<organism evidence="4 5">
    <name type="scientific">Reichenbachiella agariperforans</name>
    <dbReference type="NCBI Taxonomy" id="156994"/>
    <lineage>
        <taxon>Bacteria</taxon>
        <taxon>Pseudomonadati</taxon>
        <taxon>Bacteroidota</taxon>
        <taxon>Cytophagia</taxon>
        <taxon>Cytophagales</taxon>
        <taxon>Reichenbachiellaceae</taxon>
        <taxon>Reichenbachiella</taxon>
    </lineage>
</organism>
<comment type="similarity">
    <text evidence="3">Belongs to the IspD/TarI cytidylyltransferase family. IspD subfamily.</text>
</comment>
<evidence type="ECO:0000256" key="1">
    <source>
        <dbReference type="ARBA" id="ARBA00022679"/>
    </source>
</evidence>
<dbReference type="STRING" id="156994.SAMN04488028_101807"/>
<protein>
    <recommendedName>
        <fullName evidence="3">2-C-methyl-D-erythritol 4-phosphate cytidylyltransferase</fullName>
        <ecNumber evidence="3">2.7.7.60</ecNumber>
    </recommendedName>
    <alternativeName>
        <fullName evidence="3">4-diphosphocytidyl-2C-methyl-D-erythritol synthase</fullName>
    </alternativeName>
    <alternativeName>
        <fullName evidence="3">MEP cytidylyltransferase</fullName>
        <shortName evidence="3">MCT</shortName>
    </alternativeName>
</protein>
<keyword evidence="5" id="KW-1185">Reference proteome</keyword>
<comment type="function">
    <text evidence="3">Catalyzes the formation of 4-diphosphocytidyl-2-C-methyl-D-erythritol from CTP and 2-C-methyl-D-erythritol 4-phosphate (MEP).</text>
</comment>
<dbReference type="CDD" id="cd02516">
    <property type="entry name" value="CDP-ME_synthetase"/>
    <property type="match status" value="1"/>
</dbReference>
<dbReference type="PANTHER" id="PTHR32125:SF4">
    <property type="entry name" value="2-C-METHYL-D-ERYTHRITOL 4-PHOSPHATE CYTIDYLYLTRANSFERASE, CHLOROPLASTIC"/>
    <property type="match status" value="1"/>
</dbReference>
<comment type="catalytic activity">
    <reaction evidence="3">
        <text>2-C-methyl-D-erythritol 4-phosphate + CTP + H(+) = 4-CDP-2-C-methyl-D-erythritol + diphosphate</text>
        <dbReference type="Rhea" id="RHEA:13429"/>
        <dbReference type="ChEBI" id="CHEBI:15378"/>
        <dbReference type="ChEBI" id="CHEBI:33019"/>
        <dbReference type="ChEBI" id="CHEBI:37563"/>
        <dbReference type="ChEBI" id="CHEBI:57823"/>
        <dbReference type="ChEBI" id="CHEBI:58262"/>
        <dbReference type="EC" id="2.7.7.60"/>
    </reaction>
</comment>
<keyword evidence="3" id="KW-0414">Isoprene biosynthesis</keyword>
<feature type="site" description="Transition state stabilizer" evidence="3">
    <location>
        <position position="27"/>
    </location>
</feature>
<dbReference type="NCBIfam" id="NF001186">
    <property type="entry name" value="PRK00155.2-3"/>
    <property type="match status" value="1"/>
</dbReference>
<dbReference type="FunFam" id="3.90.550.10:FF:000003">
    <property type="entry name" value="2-C-methyl-D-erythritol 4-phosphate cytidylyltransferase"/>
    <property type="match status" value="1"/>
</dbReference>
<feature type="site" description="Positions MEP for the nucleophilic attack" evidence="3">
    <location>
        <position position="217"/>
    </location>
</feature>
<sequence>MELFFVHLPLMSLLKHAIIVAGGIGSRMQASTPKQFLLLEDRPVLMHTLEAFYSYDSSITLTVVLPKEHVTYWQQLIDTHRFTIPHQITHGGRSRFESVRNGLSVIDSKGLVAVHDGARPLISSAVIARTFDQAEKHGNATAAVAIKDSLRRVSTNQNHAVDRSEYVSIQTPQTFNISLIKAAFAHASHDQFTDDASVLEHYGETINLVEGDYANLKITTPEDIWIAEAILKSRKK</sequence>
<dbReference type="SUPFAM" id="SSF53448">
    <property type="entry name" value="Nucleotide-diphospho-sugar transferases"/>
    <property type="match status" value="1"/>
</dbReference>
<evidence type="ECO:0000256" key="3">
    <source>
        <dbReference type="HAMAP-Rule" id="MF_00108"/>
    </source>
</evidence>
<accession>A0A1M6L380</accession>
<keyword evidence="2 3" id="KW-0548">Nucleotidyltransferase</keyword>
<dbReference type="Proteomes" id="UP000184474">
    <property type="component" value="Unassembled WGS sequence"/>
</dbReference>
<dbReference type="UniPathway" id="UPA00056">
    <property type="reaction ID" value="UER00093"/>
</dbReference>
<evidence type="ECO:0000313" key="4">
    <source>
        <dbReference type="EMBL" id="SHJ65685.1"/>
    </source>
</evidence>
<reference evidence="5" key="1">
    <citation type="submission" date="2016-11" db="EMBL/GenBank/DDBJ databases">
        <authorList>
            <person name="Varghese N."/>
            <person name="Submissions S."/>
        </authorList>
    </citation>
    <scope>NUCLEOTIDE SEQUENCE [LARGE SCALE GENOMIC DNA]</scope>
    <source>
        <strain evidence="5">DSM 26134</strain>
    </source>
</reference>
<dbReference type="InterPro" id="IPR029044">
    <property type="entry name" value="Nucleotide-diphossugar_trans"/>
</dbReference>
<dbReference type="Gene3D" id="3.90.550.10">
    <property type="entry name" value="Spore Coat Polysaccharide Biosynthesis Protein SpsA, Chain A"/>
    <property type="match status" value="1"/>
</dbReference>
<dbReference type="Pfam" id="PF01128">
    <property type="entry name" value="IspD"/>
    <property type="match status" value="1"/>
</dbReference>
<dbReference type="PANTHER" id="PTHR32125">
    <property type="entry name" value="2-C-METHYL-D-ERYTHRITOL 4-PHOSPHATE CYTIDYLYLTRANSFERASE, CHLOROPLASTIC"/>
    <property type="match status" value="1"/>
</dbReference>
<evidence type="ECO:0000256" key="2">
    <source>
        <dbReference type="ARBA" id="ARBA00022695"/>
    </source>
</evidence>
<dbReference type="GO" id="GO:0019288">
    <property type="term" value="P:isopentenyl diphosphate biosynthetic process, methylerythritol 4-phosphate pathway"/>
    <property type="evidence" value="ECO:0007669"/>
    <property type="project" value="UniProtKB-UniRule"/>
</dbReference>
<dbReference type="InterPro" id="IPR001228">
    <property type="entry name" value="IspD"/>
</dbReference>
<dbReference type="InterPro" id="IPR050088">
    <property type="entry name" value="IspD/TarI_cytidylyltransf_bact"/>
</dbReference>
<proteinExistence type="inferred from homology"/>
<dbReference type="NCBIfam" id="TIGR00453">
    <property type="entry name" value="ispD"/>
    <property type="match status" value="1"/>
</dbReference>
<dbReference type="InterPro" id="IPR034683">
    <property type="entry name" value="IspD/TarI"/>
</dbReference>
<evidence type="ECO:0000313" key="5">
    <source>
        <dbReference type="Proteomes" id="UP000184474"/>
    </source>
</evidence>
<dbReference type="EMBL" id="FRAA01000001">
    <property type="protein sequence ID" value="SHJ65685.1"/>
    <property type="molecule type" value="Genomic_DNA"/>
</dbReference>
<dbReference type="AlphaFoldDB" id="A0A1M6L380"/>
<gene>
    <name evidence="3" type="primary">ispD</name>
    <name evidence="4" type="ORF">SAMN04488028_101807</name>
</gene>
<dbReference type="EC" id="2.7.7.60" evidence="3"/>
<name>A0A1M6L380_REIAG</name>
<dbReference type="GO" id="GO:0050518">
    <property type="term" value="F:2-C-methyl-D-erythritol 4-phosphate cytidylyltransferase activity"/>
    <property type="evidence" value="ECO:0007669"/>
    <property type="project" value="UniProtKB-UniRule"/>
</dbReference>
<feature type="site" description="Transition state stabilizer" evidence="3">
    <location>
        <position position="34"/>
    </location>
</feature>
<feature type="site" description="Positions MEP for the nucleophilic attack" evidence="3">
    <location>
        <position position="163"/>
    </location>
</feature>
<comment type="pathway">
    <text evidence="3">Isoprenoid biosynthesis; isopentenyl diphosphate biosynthesis via DXP pathway; isopentenyl diphosphate from 1-deoxy-D-xylulose 5-phosphate: step 2/6.</text>
</comment>
<keyword evidence="1 3" id="KW-0808">Transferase</keyword>